<feature type="region of interest" description="Disordered" evidence="1">
    <location>
        <begin position="95"/>
        <end position="187"/>
    </location>
</feature>
<keyword evidence="2" id="KW-0812">Transmembrane</keyword>
<dbReference type="Proteomes" id="UP000193944">
    <property type="component" value="Unassembled WGS sequence"/>
</dbReference>
<evidence type="ECO:0000256" key="2">
    <source>
        <dbReference type="SAM" id="Phobius"/>
    </source>
</evidence>
<evidence type="ECO:0000256" key="1">
    <source>
        <dbReference type="SAM" id="MobiDB-lite"/>
    </source>
</evidence>
<keyword evidence="2" id="KW-0472">Membrane</keyword>
<comment type="caution">
    <text evidence="3">The sequence shown here is derived from an EMBL/GenBank/DDBJ whole genome shotgun (WGS) entry which is preliminary data.</text>
</comment>
<proteinExistence type="predicted"/>
<reference evidence="3 4" key="1">
    <citation type="submission" date="2016-08" db="EMBL/GenBank/DDBJ databases">
        <title>A Parts List for Fungal Cellulosomes Revealed by Comparative Genomics.</title>
        <authorList>
            <consortium name="DOE Joint Genome Institute"/>
            <person name="Haitjema C.H."/>
            <person name="Gilmore S.P."/>
            <person name="Henske J.K."/>
            <person name="Solomon K.V."/>
            <person name="De Groot R."/>
            <person name="Kuo A."/>
            <person name="Mondo S.J."/>
            <person name="Salamov A.A."/>
            <person name="Labutti K."/>
            <person name="Zhao Z."/>
            <person name="Chiniquy J."/>
            <person name="Barry K."/>
            <person name="Brewer H.M."/>
            <person name="Purvine S.O."/>
            <person name="Wright A.T."/>
            <person name="Boxma B."/>
            <person name="Van Alen T."/>
            <person name="Hackstein J.H."/>
            <person name="Baker S.E."/>
            <person name="Grigoriev I.V."/>
            <person name="O'Malley M.A."/>
        </authorList>
    </citation>
    <scope>NUCLEOTIDE SEQUENCE [LARGE SCALE GENOMIC DNA]</scope>
    <source>
        <strain evidence="3 4">S4</strain>
    </source>
</reference>
<feature type="region of interest" description="Disordered" evidence="1">
    <location>
        <begin position="1"/>
        <end position="57"/>
    </location>
</feature>
<feature type="transmembrane region" description="Helical" evidence="2">
    <location>
        <begin position="469"/>
        <end position="486"/>
    </location>
</feature>
<feature type="region of interest" description="Disordered" evidence="1">
    <location>
        <begin position="278"/>
        <end position="300"/>
    </location>
</feature>
<reference evidence="3 4" key="2">
    <citation type="submission" date="2016-08" db="EMBL/GenBank/DDBJ databases">
        <title>Pervasive Adenine N6-methylation of Active Genes in Fungi.</title>
        <authorList>
            <consortium name="DOE Joint Genome Institute"/>
            <person name="Mondo S.J."/>
            <person name="Dannebaum R.O."/>
            <person name="Kuo R.C."/>
            <person name="Labutti K."/>
            <person name="Haridas S."/>
            <person name="Kuo A."/>
            <person name="Salamov A."/>
            <person name="Ahrendt S.R."/>
            <person name="Lipzen A."/>
            <person name="Sullivan W."/>
            <person name="Andreopoulos W.B."/>
            <person name="Clum A."/>
            <person name="Lindquist E."/>
            <person name="Daum C."/>
            <person name="Ramamoorthy G.K."/>
            <person name="Gryganskyi A."/>
            <person name="Culley D."/>
            <person name="Magnuson J.K."/>
            <person name="James T.Y."/>
            <person name="O'Malley M.A."/>
            <person name="Stajich J.E."/>
            <person name="Spatafora J.W."/>
            <person name="Visel A."/>
            <person name="Grigoriev I.V."/>
        </authorList>
    </citation>
    <scope>NUCLEOTIDE SEQUENCE [LARGE SCALE GENOMIC DNA]</scope>
    <source>
        <strain evidence="3 4">S4</strain>
    </source>
</reference>
<name>A0A1Y1X6E9_9FUNG</name>
<dbReference type="EMBL" id="MCFG01000122">
    <property type="protein sequence ID" value="ORX81282.1"/>
    <property type="molecule type" value="Genomic_DNA"/>
</dbReference>
<feature type="transmembrane region" description="Helical" evidence="2">
    <location>
        <begin position="391"/>
        <end position="415"/>
    </location>
</feature>
<organism evidence="3 4">
    <name type="scientific">Anaeromyces robustus</name>
    <dbReference type="NCBI Taxonomy" id="1754192"/>
    <lineage>
        <taxon>Eukaryota</taxon>
        <taxon>Fungi</taxon>
        <taxon>Fungi incertae sedis</taxon>
        <taxon>Chytridiomycota</taxon>
        <taxon>Chytridiomycota incertae sedis</taxon>
        <taxon>Neocallimastigomycetes</taxon>
        <taxon>Neocallimastigales</taxon>
        <taxon>Neocallimastigaceae</taxon>
        <taxon>Anaeromyces</taxon>
    </lineage>
</organism>
<gene>
    <name evidence="3" type="ORF">BCR32DRAFT_245013</name>
</gene>
<feature type="compositionally biased region" description="Basic residues" evidence="1">
    <location>
        <begin position="138"/>
        <end position="148"/>
    </location>
</feature>
<feature type="compositionally biased region" description="Low complexity" evidence="1">
    <location>
        <begin position="29"/>
        <end position="51"/>
    </location>
</feature>
<sequence>MENIIDNKNESDNILLSESQNEIPKGSVNDSSINESIETSNINNSEISMENTQKPPIVEENKIESLVDNLTTTNAQPIDNNSIQENININSIPSHAEPISETTNTSTEANKTSTSSPPTPELTTRKSSRNLTKEERLRRQRELRRKKILASPNERLSRITKTYSQGSSYHDSDKDDTSSLSRKSSSRSINHYSNIERIPSDNSINKNINTSAQASETTNSQITDDLHNSNIHNLSRNSSINSLNSFSNNETFNNNNNNIDKDNNSISETVDAIPKGVETATNDTNTDNETNNKENSNSQKDDFARLLFREMLREEFNKSNNPYDQSMNAGSFGNINNMGDIKNNMDTLLTADKPFEALGKMFDFLNVDEKTSEEQKIADEKYNQYCRLSKLIHTAVIFLYSLLVVFTPWACLVLLEVSLLAGQLGYQYAFNIKKETWKEFNLIPIPIINKFISLVNQYKLYIDILMNDLFLYLFILGISVSIGKIFY</sequence>
<feature type="compositionally biased region" description="Polar residues" evidence="1">
    <location>
        <begin position="12"/>
        <end position="22"/>
    </location>
</feature>
<feature type="compositionally biased region" description="Polar residues" evidence="1">
    <location>
        <begin position="100"/>
        <end position="111"/>
    </location>
</feature>
<keyword evidence="2" id="KW-1133">Transmembrane helix</keyword>
<accession>A0A1Y1X6E9</accession>
<protein>
    <submittedName>
        <fullName evidence="3">Uncharacterized protein</fullName>
    </submittedName>
</protein>
<feature type="compositionally biased region" description="Basic and acidic residues" evidence="1">
    <location>
        <begin position="1"/>
        <end position="11"/>
    </location>
</feature>
<feature type="compositionally biased region" description="Low complexity" evidence="1">
    <location>
        <begin position="281"/>
        <end position="298"/>
    </location>
</feature>
<feature type="compositionally biased region" description="Polar residues" evidence="1">
    <location>
        <begin position="159"/>
        <end position="169"/>
    </location>
</feature>
<evidence type="ECO:0000313" key="4">
    <source>
        <dbReference type="Proteomes" id="UP000193944"/>
    </source>
</evidence>
<evidence type="ECO:0000313" key="3">
    <source>
        <dbReference type="EMBL" id="ORX81282.1"/>
    </source>
</evidence>
<dbReference type="OrthoDB" id="2156715at2759"/>
<dbReference type="AlphaFoldDB" id="A0A1Y1X6E9"/>
<feature type="compositionally biased region" description="Low complexity" evidence="1">
    <location>
        <begin position="178"/>
        <end position="187"/>
    </location>
</feature>
<keyword evidence="4" id="KW-1185">Reference proteome</keyword>